<keyword evidence="1" id="KW-1133">Transmembrane helix</keyword>
<keyword evidence="1" id="KW-0472">Membrane</keyword>
<evidence type="ECO:0000313" key="3">
    <source>
        <dbReference type="Proteomes" id="UP001156694"/>
    </source>
</evidence>
<reference evidence="3" key="1">
    <citation type="journal article" date="2019" name="Int. J. Syst. Evol. Microbiol.">
        <title>The Global Catalogue of Microorganisms (GCM) 10K type strain sequencing project: providing services to taxonomists for standard genome sequencing and annotation.</title>
        <authorList>
            <consortium name="The Broad Institute Genomics Platform"/>
            <consortium name="The Broad Institute Genome Sequencing Center for Infectious Disease"/>
            <person name="Wu L."/>
            <person name="Ma J."/>
        </authorList>
    </citation>
    <scope>NUCLEOTIDE SEQUENCE [LARGE SCALE GENOMIC DNA]</scope>
    <source>
        <strain evidence="3">NBRC 110140</strain>
    </source>
</reference>
<gene>
    <name evidence="2" type="ORF">GCM10007939_02820</name>
</gene>
<comment type="caution">
    <text evidence="2">The sequence shown here is derived from an EMBL/GenBank/DDBJ whole genome shotgun (WGS) entry which is preliminary data.</text>
</comment>
<evidence type="ECO:0000256" key="1">
    <source>
        <dbReference type="SAM" id="Phobius"/>
    </source>
</evidence>
<protein>
    <submittedName>
        <fullName evidence="2">Uncharacterized protein</fullName>
    </submittedName>
</protein>
<proteinExistence type="predicted"/>
<dbReference type="EMBL" id="BSNN01000002">
    <property type="protein sequence ID" value="GLQ33999.1"/>
    <property type="molecule type" value="Genomic_DNA"/>
</dbReference>
<sequence>MLSSTAALLATFLVLCTATSIGVFPIKKLIKVYEAKHELKQGSAGFIRSISGWMIIVLWLFASWYFATICGDWWITGDLDGAIERSFKRLEILLSILQALGND</sequence>
<organism evidence="2 3">
    <name type="scientific">Amylibacter marinus</name>
    <dbReference type="NCBI Taxonomy" id="1475483"/>
    <lineage>
        <taxon>Bacteria</taxon>
        <taxon>Pseudomonadati</taxon>
        <taxon>Pseudomonadota</taxon>
        <taxon>Alphaproteobacteria</taxon>
        <taxon>Rhodobacterales</taxon>
        <taxon>Paracoccaceae</taxon>
        <taxon>Amylibacter</taxon>
    </lineage>
</organism>
<keyword evidence="1" id="KW-0812">Transmembrane</keyword>
<feature type="transmembrane region" description="Helical" evidence="1">
    <location>
        <begin position="46"/>
        <end position="67"/>
    </location>
</feature>
<evidence type="ECO:0000313" key="2">
    <source>
        <dbReference type="EMBL" id="GLQ33999.1"/>
    </source>
</evidence>
<dbReference type="Proteomes" id="UP001156694">
    <property type="component" value="Unassembled WGS sequence"/>
</dbReference>
<dbReference type="RefSeq" id="WP_284375467.1">
    <property type="nucleotide sequence ID" value="NZ_BSNN01000002.1"/>
</dbReference>
<keyword evidence="3" id="KW-1185">Reference proteome</keyword>
<name>A0ABQ5VRP0_9RHOB</name>
<accession>A0ABQ5VRP0</accession>